<dbReference type="Gene3D" id="3.30.1460.50">
    <property type="match status" value="1"/>
</dbReference>
<evidence type="ECO:0000313" key="7">
    <source>
        <dbReference type="EnsemblMetazoa" id="ADIR011657-PA"/>
    </source>
</evidence>
<dbReference type="GO" id="GO:0032446">
    <property type="term" value="P:protein modification by small protein conjugation"/>
    <property type="evidence" value="ECO:0007669"/>
    <property type="project" value="TreeGrafter"/>
</dbReference>
<organism evidence="7 8">
    <name type="scientific">Anopheles dirus</name>
    <dbReference type="NCBI Taxonomy" id="7168"/>
    <lineage>
        <taxon>Eukaryota</taxon>
        <taxon>Metazoa</taxon>
        <taxon>Ecdysozoa</taxon>
        <taxon>Arthropoda</taxon>
        <taxon>Hexapoda</taxon>
        <taxon>Insecta</taxon>
        <taxon>Pterygota</taxon>
        <taxon>Neoptera</taxon>
        <taxon>Endopterygota</taxon>
        <taxon>Diptera</taxon>
        <taxon>Nematocera</taxon>
        <taxon>Culicoidea</taxon>
        <taxon>Culicidae</taxon>
        <taxon>Anophelinae</taxon>
        <taxon>Anopheles</taxon>
    </lineage>
</organism>
<accession>A0A182NVF6</accession>
<evidence type="ECO:0000256" key="2">
    <source>
        <dbReference type="ARBA" id="ARBA00021099"/>
    </source>
</evidence>
<dbReference type="PANTHER" id="PTHR14957">
    <property type="entry name" value="UBIQUITIN-LIKE-CONJUGATING ENZYME ATG10"/>
    <property type="match status" value="1"/>
</dbReference>
<dbReference type="GO" id="GO:0000045">
    <property type="term" value="P:autophagosome assembly"/>
    <property type="evidence" value="ECO:0007669"/>
    <property type="project" value="TreeGrafter"/>
</dbReference>
<name>A0A182NVF6_9DIPT</name>
<keyword evidence="3" id="KW-0808">Transferase</keyword>
<keyword evidence="5" id="KW-0072">Autophagy</keyword>
<reference evidence="8" key="1">
    <citation type="submission" date="2013-03" db="EMBL/GenBank/DDBJ databases">
        <title>The Genome Sequence of Anopheles dirus WRAIR2.</title>
        <authorList>
            <consortium name="The Broad Institute Genomics Platform"/>
            <person name="Neafsey D.E."/>
            <person name="Walton C."/>
            <person name="Walker B."/>
            <person name="Young S.K."/>
            <person name="Zeng Q."/>
            <person name="Gargeya S."/>
            <person name="Fitzgerald M."/>
            <person name="Haas B."/>
            <person name="Abouelleil A."/>
            <person name="Allen A.W."/>
            <person name="Alvarado L."/>
            <person name="Arachchi H.M."/>
            <person name="Berlin A.M."/>
            <person name="Chapman S.B."/>
            <person name="Gainer-Dewar J."/>
            <person name="Goldberg J."/>
            <person name="Griggs A."/>
            <person name="Gujja S."/>
            <person name="Hansen M."/>
            <person name="Howarth C."/>
            <person name="Imamovic A."/>
            <person name="Ireland A."/>
            <person name="Larimer J."/>
            <person name="McCowan C."/>
            <person name="Murphy C."/>
            <person name="Pearson M."/>
            <person name="Poon T.W."/>
            <person name="Priest M."/>
            <person name="Roberts A."/>
            <person name="Saif S."/>
            <person name="Shea T."/>
            <person name="Sisk P."/>
            <person name="Sykes S."/>
            <person name="Wortman J."/>
            <person name="Nusbaum C."/>
            <person name="Birren B."/>
        </authorList>
    </citation>
    <scope>NUCLEOTIDE SEQUENCE [LARGE SCALE GENOMIC DNA]</scope>
    <source>
        <strain evidence="8">WRAIR2</strain>
    </source>
</reference>
<proteinExistence type="inferred from homology"/>
<evidence type="ECO:0000256" key="4">
    <source>
        <dbReference type="ARBA" id="ARBA00022786"/>
    </source>
</evidence>
<comment type="similarity">
    <text evidence="1">Belongs to the ATG10 family.</text>
</comment>
<dbReference type="InterPro" id="IPR007135">
    <property type="entry name" value="Atg3/Atg10"/>
</dbReference>
<sequence length="201" mass="23050">MGQEAMHDHEFKTHCDQIVHASKNCSDRWHWVLEGDYSYICMKKKHCVQLEHLEQRNVLNVPDNDTDFPELAVENDPSSIPDTNAERTLSFEYHVLYSESYAVPTLLFNIYDEGGARLNLEDAWCVLNIDEAVPSSERYNAITMVHHPALFRPYLSLHPCKTSELMESLSGSTNPVISFLTSYGPFVNLELDELMKLLQTV</sequence>
<dbReference type="GO" id="GO:0000422">
    <property type="term" value="P:autophagy of mitochondrion"/>
    <property type="evidence" value="ECO:0007669"/>
    <property type="project" value="TreeGrafter"/>
</dbReference>
<dbReference type="GO" id="GO:0005829">
    <property type="term" value="C:cytosol"/>
    <property type="evidence" value="ECO:0007669"/>
    <property type="project" value="TreeGrafter"/>
</dbReference>
<evidence type="ECO:0000313" key="8">
    <source>
        <dbReference type="Proteomes" id="UP000075884"/>
    </source>
</evidence>
<protein>
    <recommendedName>
        <fullName evidence="2">Ubiquitin-like-conjugating enzyme ATG10</fullName>
    </recommendedName>
    <alternativeName>
        <fullName evidence="6">Autophagy-related protein 10</fullName>
    </alternativeName>
</protein>
<dbReference type="Proteomes" id="UP000075884">
    <property type="component" value="Unassembled WGS sequence"/>
</dbReference>
<evidence type="ECO:0000256" key="3">
    <source>
        <dbReference type="ARBA" id="ARBA00022679"/>
    </source>
</evidence>
<keyword evidence="4" id="KW-0833">Ubl conjugation pathway</keyword>
<dbReference type="VEuPathDB" id="VectorBase:ADIR011657"/>
<evidence type="ECO:0000256" key="5">
    <source>
        <dbReference type="ARBA" id="ARBA00023006"/>
    </source>
</evidence>
<reference evidence="7" key="2">
    <citation type="submission" date="2020-05" db="UniProtKB">
        <authorList>
            <consortium name="EnsemblMetazoa"/>
        </authorList>
    </citation>
    <scope>IDENTIFICATION</scope>
    <source>
        <strain evidence="7">WRAIR2</strain>
    </source>
</reference>
<keyword evidence="8" id="KW-1185">Reference proteome</keyword>
<dbReference type="EnsemblMetazoa" id="ADIR011657-RA">
    <property type="protein sequence ID" value="ADIR011657-PA"/>
    <property type="gene ID" value="ADIR011657"/>
</dbReference>
<dbReference type="AlphaFoldDB" id="A0A182NVF6"/>
<dbReference type="STRING" id="7168.A0A182NVF6"/>
<dbReference type="Pfam" id="PF03987">
    <property type="entry name" value="Autophagy_act_C"/>
    <property type="match status" value="1"/>
</dbReference>
<evidence type="ECO:0000256" key="6">
    <source>
        <dbReference type="ARBA" id="ARBA00029833"/>
    </source>
</evidence>
<dbReference type="PANTHER" id="PTHR14957:SF1">
    <property type="entry name" value="UBIQUITIN-LIKE-CONJUGATING ENZYME ATG10"/>
    <property type="match status" value="1"/>
</dbReference>
<dbReference type="GO" id="GO:0061651">
    <property type="term" value="F:Atg12 conjugating enzyme activity"/>
    <property type="evidence" value="ECO:0007669"/>
    <property type="project" value="TreeGrafter"/>
</dbReference>
<evidence type="ECO:0000256" key="1">
    <source>
        <dbReference type="ARBA" id="ARBA00005696"/>
    </source>
</evidence>